<dbReference type="AlphaFoldDB" id="K1UQ67"/>
<dbReference type="EMBL" id="AJWZ01001498">
    <property type="protein sequence ID" value="EKC73601.1"/>
    <property type="molecule type" value="Genomic_DNA"/>
</dbReference>
<gene>
    <name evidence="2" type="ORF">OBE_02303</name>
</gene>
<feature type="compositionally biased region" description="Low complexity" evidence="1">
    <location>
        <begin position="61"/>
        <end position="70"/>
    </location>
</feature>
<sequence length="94" mass="10024">APTTSEAPGYVSGMEVSIKLVTDDNNVLLDTKTSTFPVATNFNGMTASGGTLTITYQVTSEPTTTTNPDTGEQVTVPGTTEDRSFTRRVEFVKE</sequence>
<feature type="non-terminal residue" evidence="2">
    <location>
        <position position="1"/>
    </location>
</feature>
<name>K1UQ67_9ZZZZ</name>
<protein>
    <submittedName>
        <fullName evidence="2">Uncharacterized protein</fullName>
    </submittedName>
</protein>
<accession>K1UQ67</accession>
<organism evidence="2">
    <name type="scientific">human gut metagenome</name>
    <dbReference type="NCBI Taxonomy" id="408170"/>
    <lineage>
        <taxon>unclassified sequences</taxon>
        <taxon>metagenomes</taxon>
        <taxon>organismal metagenomes</taxon>
    </lineage>
</organism>
<proteinExistence type="predicted"/>
<feature type="region of interest" description="Disordered" evidence="1">
    <location>
        <begin position="61"/>
        <end position="94"/>
    </location>
</feature>
<evidence type="ECO:0000313" key="2">
    <source>
        <dbReference type="EMBL" id="EKC73601.1"/>
    </source>
</evidence>
<reference evidence="2" key="1">
    <citation type="journal article" date="2013" name="Environ. Microbiol.">
        <title>Microbiota from the distal guts of lean and obese adolescents exhibit partial functional redundancy besides clear differences in community structure.</title>
        <authorList>
            <person name="Ferrer M."/>
            <person name="Ruiz A."/>
            <person name="Lanza F."/>
            <person name="Haange S.B."/>
            <person name="Oberbach A."/>
            <person name="Till H."/>
            <person name="Bargiela R."/>
            <person name="Campoy C."/>
            <person name="Segura M.T."/>
            <person name="Richter M."/>
            <person name="von Bergen M."/>
            <person name="Seifert J."/>
            <person name="Suarez A."/>
        </authorList>
    </citation>
    <scope>NUCLEOTIDE SEQUENCE</scope>
</reference>
<evidence type="ECO:0000256" key="1">
    <source>
        <dbReference type="SAM" id="MobiDB-lite"/>
    </source>
</evidence>
<feature type="compositionally biased region" description="Basic and acidic residues" evidence="1">
    <location>
        <begin position="80"/>
        <end position="94"/>
    </location>
</feature>
<comment type="caution">
    <text evidence="2">The sequence shown here is derived from an EMBL/GenBank/DDBJ whole genome shotgun (WGS) entry which is preliminary data.</text>
</comment>